<proteinExistence type="inferred from homology"/>
<dbReference type="GO" id="GO:0008198">
    <property type="term" value="F:ferrous iron binding"/>
    <property type="evidence" value="ECO:0007669"/>
    <property type="project" value="TreeGrafter"/>
</dbReference>
<sequence>MSDAVRKELQRQFNHELMAAHQYEALAWWCAHRTLPGFARFFRHQAAEEREHAARIGRHLLDRGVQPVMESVPAPRMDFASLLEVARHAQTLEAANSRGIQTAYEAAVTARDYPAQVLLHWFINEQVEEEAWTAEMVNRVEAATCAGALLDLDRHIERLLESDKSAGH</sequence>
<evidence type="ECO:0000256" key="2">
    <source>
        <dbReference type="ARBA" id="ARBA00022434"/>
    </source>
</evidence>
<dbReference type="Proteomes" id="UP000477311">
    <property type="component" value="Unassembled WGS sequence"/>
</dbReference>
<dbReference type="PROSITE" id="PS50905">
    <property type="entry name" value="FERRITIN_LIKE"/>
    <property type="match status" value="1"/>
</dbReference>
<dbReference type="CDD" id="cd01055">
    <property type="entry name" value="Nonheme_Ferritin"/>
    <property type="match status" value="1"/>
</dbReference>
<dbReference type="Pfam" id="PF00210">
    <property type="entry name" value="Ferritin"/>
    <property type="match status" value="1"/>
</dbReference>
<keyword evidence="10" id="KW-1185">Reference proteome</keyword>
<dbReference type="InterPro" id="IPR001519">
    <property type="entry name" value="Ferritin"/>
</dbReference>
<protein>
    <recommendedName>
        <fullName evidence="7">Ferritin</fullName>
        <ecNumber evidence="7">1.16.3.2</ecNumber>
    </recommendedName>
</protein>
<comment type="function">
    <text evidence="7">Iron-storage protein.</text>
</comment>
<comment type="catalytic activity">
    <reaction evidence="7">
        <text>4 Fe(2+) + O2 + 6 H2O = 4 iron(III) oxide-hydroxide + 12 H(+)</text>
        <dbReference type="Rhea" id="RHEA:11972"/>
        <dbReference type="ChEBI" id="CHEBI:15377"/>
        <dbReference type="ChEBI" id="CHEBI:15378"/>
        <dbReference type="ChEBI" id="CHEBI:15379"/>
        <dbReference type="ChEBI" id="CHEBI:29033"/>
        <dbReference type="ChEBI" id="CHEBI:78619"/>
        <dbReference type="EC" id="1.16.3.2"/>
    </reaction>
</comment>
<gene>
    <name evidence="9" type="ORF">G4L39_04315</name>
</gene>
<feature type="binding site" evidence="6">
    <location>
        <position position="93"/>
    </location>
    <ligand>
        <name>Fe cation</name>
        <dbReference type="ChEBI" id="CHEBI:24875"/>
        <label>1</label>
    </ligand>
</feature>
<dbReference type="Gene3D" id="1.20.1260.10">
    <property type="match status" value="1"/>
</dbReference>
<keyword evidence="2 7" id="KW-0409">Iron storage</keyword>
<feature type="binding site" evidence="6">
    <location>
        <position position="52"/>
    </location>
    <ligand>
        <name>Fe cation</name>
        <dbReference type="ChEBI" id="CHEBI:24875"/>
        <label>1</label>
    </ligand>
</feature>
<keyword evidence="5 6" id="KW-0408">Iron</keyword>
<dbReference type="InterPro" id="IPR008331">
    <property type="entry name" value="Ferritin_DPS_dom"/>
</dbReference>
<dbReference type="AlphaFoldDB" id="A0A6M1RGA6"/>
<dbReference type="GO" id="GO:0006879">
    <property type="term" value="P:intracellular iron ion homeostasis"/>
    <property type="evidence" value="ECO:0007669"/>
    <property type="project" value="UniProtKB-KW"/>
</dbReference>
<evidence type="ECO:0000256" key="3">
    <source>
        <dbReference type="ARBA" id="ARBA00022723"/>
    </source>
</evidence>
<dbReference type="InterPro" id="IPR009078">
    <property type="entry name" value="Ferritin-like_SF"/>
</dbReference>
<evidence type="ECO:0000256" key="1">
    <source>
        <dbReference type="ARBA" id="ARBA00006950"/>
    </source>
</evidence>
<evidence type="ECO:0000313" key="10">
    <source>
        <dbReference type="Proteomes" id="UP000477311"/>
    </source>
</evidence>
<dbReference type="GO" id="GO:0006826">
    <property type="term" value="P:iron ion transport"/>
    <property type="evidence" value="ECO:0007669"/>
    <property type="project" value="InterPro"/>
</dbReference>
<dbReference type="InterPro" id="IPR009040">
    <property type="entry name" value="Ferritin-like_diiron"/>
</dbReference>
<comment type="caution">
    <text evidence="9">The sequence shown here is derived from an EMBL/GenBank/DDBJ whole genome shotgun (WGS) entry which is preliminary data.</text>
</comment>
<evidence type="ECO:0000256" key="4">
    <source>
        <dbReference type="ARBA" id="ARBA00023002"/>
    </source>
</evidence>
<reference evidence="9 10" key="1">
    <citation type="submission" date="2020-02" db="EMBL/GenBank/DDBJ databases">
        <title>Draft genome sequence of Limisphaera ngatamarikiensis NGM72.4T, a thermophilic Verrucomicrobia grouped in subdivision 3.</title>
        <authorList>
            <person name="Carere C.R."/>
            <person name="Steen J."/>
            <person name="Hugenholtz P."/>
            <person name="Stott M.B."/>
        </authorList>
    </citation>
    <scope>NUCLEOTIDE SEQUENCE [LARGE SCALE GENOMIC DNA]</scope>
    <source>
        <strain evidence="9 10">NGM72.4</strain>
    </source>
</reference>
<feature type="binding site" evidence="6">
    <location>
        <position position="16"/>
    </location>
    <ligand>
        <name>Fe cation</name>
        <dbReference type="ChEBI" id="CHEBI:24875"/>
        <label>1</label>
    </ligand>
</feature>
<keyword evidence="3 6" id="KW-0479">Metal-binding</keyword>
<feature type="binding site" evidence="6">
    <location>
        <position position="126"/>
    </location>
    <ligand>
        <name>Fe cation</name>
        <dbReference type="ChEBI" id="CHEBI:24875"/>
        <label>1</label>
    </ligand>
</feature>
<organism evidence="9 10">
    <name type="scientific">Limisphaera ngatamarikiensis</name>
    <dbReference type="NCBI Taxonomy" id="1324935"/>
    <lineage>
        <taxon>Bacteria</taxon>
        <taxon>Pseudomonadati</taxon>
        <taxon>Verrucomicrobiota</taxon>
        <taxon>Verrucomicrobiia</taxon>
        <taxon>Limisphaerales</taxon>
        <taxon>Limisphaeraceae</taxon>
        <taxon>Limisphaera</taxon>
    </lineage>
</organism>
<keyword evidence="4" id="KW-0560">Oxidoreductase</keyword>
<feature type="binding site" evidence="6">
    <location>
        <position position="49"/>
    </location>
    <ligand>
        <name>Fe cation</name>
        <dbReference type="ChEBI" id="CHEBI:24875"/>
        <label>1</label>
    </ligand>
</feature>
<evidence type="ECO:0000313" key="9">
    <source>
        <dbReference type="EMBL" id="NGO38626.1"/>
    </source>
</evidence>
<dbReference type="GO" id="GO:0008199">
    <property type="term" value="F:ferric iron binding"/>
    <property type="evidence" value="ECO:0007669"/>
    <property type="project" value="InterPro"/>
</dbReference>
<dbReference type="PANTHER" id="PTHR11431">
    <property type="entry name" value="FERRITIN"/>
    <property type="match status" value="1"/>
</dbReference>
<dbReference type="EMBL" id="JAAKYA010000025">
    <property type="protein sequence ID" value="NGO38626.1"/>
    <property type="molecule type" value="Genomic_DNA"/>
</dbReference>
<dbReference type="InterPro" id="IPR012347">
    <property type="entry name" value="Ferritin-like"/>
</dbReference>
<dbReference type="GO" id="GO:0005829">
    <property type="term" value="C:cytosol"/>
    <property type="evidence" value="ECO:0007669"/>
    <property type="project" value="TreeGrafter"/>
</dbReference>
<evidence type="ECO:0000256" key="5">
    <source>
        <dbReference type="ARBA" id="ARBA00023004"/>
    </source>
</evidence>
<keyword evidence="7" id="KW-0963">Cytoplasm</keyword>
<dbReference type="SUPFAM" id="SSF47240">
    <property type="entry name" value="Ferritin-like"/>
    <property type="match status" value="1"/>
</dbReference>
<evidence type="ECO:0000259" key="8">
    <source>
        <dbReference type="PROSITE" id="PS50905"/>
    </source>
</evidence>
<evidence type="ECO:0000256" key="7">
    <source>
        <dbReference type="RuleBase" id="RU361145"/>
    </source>
</evidence>
<accession>A0A6M1RGA6</accession>
<dbReference type="InterPro" id="IPR041719">
    <property type="entry name" value="Ferritin_prok"/>
</dbReference>
<dbReference type="GO" id="GO:0004322">
    <property type="term" value="F:ferroxidase activity"/>
    <property type="evidence" value="ECO:0007669"/>
    <property type="project" value="TreeGrafter"/>
</dbReference>
<feature type="domain" description="Ferritin-like diiron" evidence="8">
    <location>
        <begin position="1"/>
        <end position="144"/>
    </location>
</feature>
<dbReference type="PANTHER" id="PTHR11431:SF127">
    <property type="entry name" value="BACTERIAL NON-HEME FERRITIN"/>
    <property type="match status" value="1"/>
</dbReference>
<dbReference type="EC" id="1.16.3.2" evidence="7"/>
<evidence type="ECO:0000256" key="6">
    <source>
        <dbReference type="PIRSR" id="PIRSR601519-1"/>
    </source>
</evidence>
<name>A0A6M1RGA6_9BACT</name>
<comment type="subcellular location">
    <subcellularLocation>
        <location evidence="7">Cytoplasm</location>
    </subcellularLocation>
</comment>
<comment type="similarity">
    <text evidence="1 7">Belongs to the ferritin family. Prokaryotic subfamily.</text>
</comment>